<reference evidence="1 2" key="1">
    <citation type="submission" date="2015-04" db="EMBL/GenBank/DDBJ databases">
        <authorList>
            <person name="Syromyatnikov M.Y."/>
            <person name="Popov V.N."/>
        </authorList>
    </citation>
    <scope>NUCLEOTIDE SEQUENCE [LARGE SCALE GENOMIC DNA]</scope>
</reference>
<accession>A0A1J1J1D5</accession>
<dbReference type="AlphaFoldDB" id="A0A1J1J1D5"/>
<proteinExistence type="predicted"/>
<evidence type="ECO:0000313" key="2">
    <source>
        <dbReference type="Proteomes" id="UP000183832"/>
    </source>
</evidence>
<gene>
    <name evidence="1" type="ORF">CLUMA_CG018775</name>
</gene>
<organism evidence="1 2">
    <name type="scientific">Clunio marinus</name>
    <dbReference type="NCBI Taxonomy" id="568069"/>
    <lineage>
        <taxon>Eukaryota</taxon>
        <taxon>Metazoa</taxon>
        <taxon>Ecdysozoa</taxon>
        <taxon>Arthropoda</taxon>
        <taxon>Hexapoda</taxon>
        <taxon>Insecta</taxon>
        <taxon>Pterygota</taxon>
        <taxon>Neoptera</taxon>
        <taxon>Endopterygota</taxon>
        <taxon>Diptera</taxon>
        <taxon>Nematocera</taxon>
        <taxon>Chironomoidea</taxon>
        <taxon>Chironomidae</taxon>
        <taxon>Clunio</taxon>
    </lineage>
</organism>
<sequence>MTFGYEWTRSFAIEIHFKFIDFVTKLADHNYVLKTKTVKRTMFVFDTTALSVSSDLSSIVILIDEEEEENEINEKQSVTLKTTLFKSTFVSALEIHYKRYMFRYKGKALTLVEN</sequence>
<name>A0A1J1J1D5_9DIPT</name>
<protein>
    <submittedName>
        <fullName evidence="1">CLUMA_CG018775, isoform A</fullName>
    </submittedName>
</protein>
<keyword evidence="2" id="KW-1185">Reference proteome</keyword>
<dbReference type="EMBL" id="CVRI01000065">
    <property type="protein sequence ID" value="CRL05746.1"/>
    <property type="molecule type" value="Genomic_DNA"/>
</dbReference>
<dbReference type="Proteomes" id="UP000183832">
    <property type="component" value="Unassembled WGS sequence"/>
</dbReference>
<evidence type="ECO:0000313" key="1">
    <source>
        <dbReference type="EMBL" id="CRL05746.1"/>
    </source>
</evidence>